<dbReference type="Pfam" id="PF13591">
    <property type="entry name" value="MerR_2"/>
    <property type="match status" value="1"/>
</dbReference>
<organism evidence="2 3">
    <name type="scientific">Phocaeicola intestinalis</name>
    <dbReference type="NCBI Taxonomy" id="2762212"/>
    <lineage>
        <taxon>Bacteria</taxon>
        <taxon>Pseudomonadati</taxon>
        <taxon>Bacteroidota</taxon>
        <taxon>Bacteroidia</taxon>
        <taxon>Bacteroidales</taxon>
        <taxon>Bacteroidaceae</taxon>
        <taxon>Phocaeicola</taxon>
    </lineage>
</organism>
<evidence type="ECO:0000313" key="2">
    <source>
        <dbReference type="EMBL" id="MBD8040527.1"/>
    </source>
</evidence>
<feature type="coiled-coil region" evidence="1">
    <location>
        <begin position="70"/>
        <end position="97"/>
    </location>
</feature>
<comment type="caution">
    <text evidence="2">The sequence shown here is derived from an EMBL/GenBank/DDBJ whole genome shotgun (WGS) entry which is preliminary data.</text>
</comment>
<reference evidence="2 3" key="1">
    <citation type="submission" date="2020-08" db="EMBL/GenBank/DDBJ databases">
        <title>A Genomic Blueprint of the Chicken Gut Microbiome.</title>
        <authorList>
            <person name="Gilroy R."/>
            <person name="Ravi A."/>
            <person name="Getino M."/>
            <person name="Pursley I."/>
            <person name="Horton D.L."/>
            <person name="Alikhan N.-F."/>
            <person name="Baker D."/>
            <person name="Gharbi K."/>
            <person name="Hall N."/>
            <person name="Watson M."/>
            <person name="Adriaenssens E.M."/>
            <person name="Foster-Nyarko E."/>
            <person name="Jarju S."/>
            <person name="Secka A."/>
            <person name="Antonio M."/>
            <person name="Oren A."/>
            <person name="Chaudhuri R."/>
            <person name="La Ragione R.M."/>
            <person name="Hildebrand F."/>
            <person name="Pallen M.J."/>
        </authorList>
    </citation>
    <scope>NUCLEOTIDE SEQUENCE [LARGE SCALE GENOMIC DNA]</scope>
    <source>
        <strain evidence="2 3">Sa1CVN1</strain>
    </source>
</reference>
<sequence>MQNDLIIINDYCERCDIEPDFVLMLGEGGLIDVEIIGNTGYFPASQLGELERYTHLYYDLSINIEGIDAIRHLLRRIEDLQERVRKLENELHFYTIGN</sequence>
<accession>A0ABR8Y8P3</accession>
<dbReference type="RefSeq" id="WP_022039893.1">
    <property type="nucleotide sequence ID" value="NZ_JACSPP010000022.1"/>
</dbReference>
<proteinExistence type="predicted"/>
<dbReference type="Proteomes" id="UP000620874">
    <property type="component" value="Unassembled WGS sequence"/>
</dbReference>
<keyword evidence="3" id="KW-1185">Reference proteome</keyword>
<gene>
    <name evidence="2" type="ORF">H9625_08765</name>
</gene>
<dbReference type="EMBL" id="JACSPP010000022">
    <property type="protein sequence ID" value="MBD8040527.1"/>
    <property type="molecule type" value="Genomic_DNA"/>
</dbReference>
<evidence type="ECO:0000256" key="1">
    <source>
        <dbReference type="SAM" id="Coils"/>
    </source>
</evidence>
<evidence type="ECO:0000313" key="3">
    <source>
        <dbReference type="Proteomes" id="UP000620874"/>
    </source>
</evidence>
<dbReference type="Gene3D" id="1.10.1660.10">
    <property type="match status" value="1"/>
</dbReference>
<name>A0ABR8Y8P3_9BACT</name>
<protein>
    <submittedName>
        <fullName evidence="2">Chaperone modulator CbpM</fullName>
    </submittedName>
</protein>
<keyword evidence="1" id="KW-0175">Coiled coil</keyword>